<dbReference type="GO" id="GO:0005615">
    <property type="term" value="C:extracellular space"/>
    <property type="evidence" value="ECO:0007669"/>
    <property type="project" value="TreeGrafter"/>
</dbReference>
<keyword evidence="3" id="KW-0964">Secreted</keyword>
<proteinExistence type="inferred from homology"/>
<dbReference type="PANTHER" id="PTHR11610">
    <property type="entry name" value="LIPASE"/>
    <property type="match status" value="1"/>
</dbReference>
<feature type="non-terminal residue" evidence="7">
    <location>
        <position position="1"/>
    </location>
</feature>
<dbReference type="GO" id="GO:0016298">
    <property type="term" value="F:lipase activity"/>
    <property type="evidence" value="ECO:0007669"/>
    <property type="project" value="InterPro"/>
</dbReference>
<dbReference type="Pfam" id="PF00151">
    <property type="entry name" value="Lipase"/>
    <property type="match status" value="1"/>
</dbReference>
<dbReference type="AlphaFoldDB" id="A0A7E5VWV1"/>
<dbReference type="GO" id="GO:0016042">
    <property type="term" value="P:lipid catabolic process"/>
    <property type="evidence" value="ECO:0007669"/>
    <property type="project" value="TreeGrafter"/>
</dbReference>
<dbReference type="InParanoid" id="A0A7E5VWV1"/>
<dbReference type="InterPro" id="IPR029058">
    <property type="entry name" value="AB_hydrolase_fold"/>
</dbReference>
<comment type="similarity">
    <text evidence="2 4">Belongs to the AB hydrolase superfamily. Lipase family.</text>
</comment>
<evidence type="ECO:0000256" key="1">
    <source>
        <dbReference type="ARBA" id="ARBA00004613"/>
    </source>
</evidence>
<dbReference type="PANTHER" id="PTHR11610:SF178">
    <property type="entry name" value="LIPASE MEMBER H-A-LIKE PROTEIN"/>
    <property type="match status" value="1"/>
</dbReference>
<evidence type="ECO:0000313" key="6">
    <source>
        <dbReference type="Proteomes" id="UP000322000"/>
    </source>
</evidence>
<evidence type="ECO:0000256" key="4">
    <source>
        <dbReference type="RuleBase" id="RU004262"/>
    </source>
</evidence>
<feature type="domain" description="Lipase" evidence="5">
    <location>
        <begin position="6"/>
        <end position="220"/>
    </location>
</feature>
<accession>A0A7E5VWV1</accession>
<name>A0A7E5VWV1_TRINI</name>
<dbReference type="Proteomes" id="UP000322000">
    <property type="component" value="Chromosome 9"/>
</dbReference>
<dbReference type="RefSeq" id="XP_026732767.1">
    <property type="nucleotide sequence ID" value="XM_026876966.1"/>
</dbReference>
<comment type="subcellular location">
    <subcellularLocation>
        <location evidence="1">Secreted</location>
    </subcellularLocation>
</comment>
<dbReference type="KEGG" id="tnl:113497419"/>
<dbReference type="SUPFAM" id="SSF53474">
    <property type="entry name" value="alpha/beta-Hydrolases"/>
    <property type="match status" value="1"/>
</dbReference>
<gene>
    <name evidence="7" type="primary">LOC113497419</name>
</gene>
<dbReference type="OrthoDB" id="199913at2759"/>
<organism evidence="6 7">
    <name type="scientific">Trichoplusia ni</name>
    <name type="common">Cabbage looper</name>
    <dbReference type="NCBI Taxonomy" id="7111"/>
    <lineage>
        <taxon>Eukaryota</taxon>
        <taxon>Metazoa</taxon>
        <taxon>Ecdysozoa</taxon>
        <taxon>Arthropoda</taxon>
        <taxon>Hexapoda</taxon>
        <taxon>Insecta</taxon>
        <taxon>Pterygota</taxon>
        <taxon>Neoptera</taxon>
        <taxon>Endopterygota</taxon>
        <taxon>Lepidoptera</taxon>
        <taxon>Glossata</taxon>
        <taxon>Ditrysia</taxon>
        <taxon>Noctuoidea</taxon>
        <taxon>Noctuidae</taxon>
        <taxon>Plusiinae</taxon>
        <taxon>Trichoplusia</taxon>
    </lineage>
</organism>
<dbReference type="InterPro" id="IPR013818">
    <property type="entry name" value="Lipase"/>
</dbReference>
<sequence>VYVGNQIDSYFSCRSNSEPEELNLPEDDHAFKSQYFNSSNHIKILTHGWLSSGKTGWLLKIKDAFIRTHDFNVIIVDWSELAKNPAYPWSAFSTRYVGKKTAKMIDAIASAYQIDGKYMHLIGHSLGSHVMGYSSLFSHQRIHRITGSLDPARPLFELPLMNKNCRLDKSDAEFVDIIHSCAGLYGYKRSHGHADFYPNNGKAKQPGCDGLQQVIGSDHIYLKYMLSANNSALRYYS</sequence>
<protein>
    <submittedName>
        <fullName evidence="7">Endothelial lipase-like</fullName>
    </submittedName>
</protein>
<evidence type="ECO:0000313" key="7">
    <source>
        <dbReference type="RefSeq" id="XP_026732767.1"/>
    </source>
</evidence>
<reference evidence="7" key="1">
    <citation type="submission" date="2025-08" db="UniProtKB">
        <authorList>
            <consortium name="RefSeq"/>
        </authorList>
    </citation>
    <scope>IDENTIFICATION</scope>
</reference>
<dbReference type="PRINTS" id="PR00821">
    <property type="entry name" value="TAGLIPASE"/>
</dbReference>
<keyword evidence="6" id="KW-1185">Reference proteome</keyword>
<evidence type="ECO:0000256" key="2">
    <source>
        <dbReference type="ARBA" id="ARBA00010701"/>
    </source>
</evidence>
<dbReference type="Gene3D" id="3.40.50.1820">
    <property type="entry name" value="alpha/beta hydrolase"/>
    <property type="match status" value="1"/>
</dbReference>
<evidence type="ECO:0000256" key="3">
    <source>
        <dbReference type="ARBA" id="ARBA00022525"/>
    </source>
</evidence>
<dbReference type="InterPro" id="IPR000734">
    <property type="entry name" value="TAG_lipase"/>
</dbReference>
<dbReference type="GeneID" id="113497419"/>
<evidence type="ECO:0000259" key="5">
    <source>
        <dbReference type="Pfam" id="PF00151"/>
    </source>
</evidence>